<dbReference type="GO" id="GO:0006310">
    <property type="term" value="P:DNA recombination"/>
    <property type="evidence" value="ECO:0007669"/>
    <property type="project" value="UniProtKB-KW"/>
</dbReference>
<keyword evidence="4" id="KW-1185">Reference proteome</keyword>
<comment type="caution">
    <text evidence="3">The sequence shown here is derived from an EMBL/GenBank/DDBJ whole genome shotgun (WGS) entry which is preliminary data.</text>
</comment>
<organism evidence="3 4">
    <name type="scientific">Acidipila rosea</name>
    <dbReference type="NCBI Taxonomy" id="768535"/>
    <lineage>
        <taxon>Bacteria</taxon>
        <taxon>Pseudomonadati</taxon>
        <taxon>Acidobacteriota</taxon>
        <taxon>Terriglobia</taxon>
        <taxon>Terriglobales</taxon>
        <taxon>Acidobacteriaceae</taxon>
        <taxon>Acidipila</taxon>
    </lineage>
</organism>
<reference evidence="3 4" key="1">
    <citation type="submission" date="2019-03" db="EMBL/GenBank/DDBJ databases">
        <title>Genomic Encyclopedia of Type Strains, Phase IV (KMG-IV): sequencing the most valuable type-strain genomes for metagenomic binning, comparative biology and taxonomic classification.</title>
        <authorList>
            <person name="Goeker M."/>
        </authorList>
    </citation>
    <scope>NUCLEOTIDE SEQUENCE [LARGE SCALE GENOMIC DNA]</scope>
    <source>
        <strain evidence="3 4">DSM 103428</strain>
    </source>
</reference>
<evidence type="ECO:0000259" key="2">
    <source>
        <dbReference type="PROSITE" id="PS51898"/>
    </source>
</evidence>
<sequence>MTQQTAEQNNQAVHDYGAPAVDHQHVAPRTLTELLDRLTAQGASNLPALRSKASVLADFLRKPADQITIDEVEDTKQGLRPYLKSRRLAENSIQAYVYEVRTLLNHAERLGWKPNAEIPVAWHAVLERCIAVRCDDLCRYVLRKRKAPKQVVPADVDSWVEGYVKQGKALSTARNRASAFWKVLAACGALQELPVMLKGGFGVPLDEFPEPLKSEVEKLLQWKQANYSAGRSKRGKIRAESAGNLRRSFSELFGFTVRVMDMTGIDSICSLVTPDIIGHYIEWAINDRKVRGQSLCSRLVVIKAALSQHPHYRETDVTWLKDLVESIPTEHEAELKEKQLAKQVPYASVEAIPDHIHAERKAAARRGEKDLALVIRNELLMLWLTVLPWRQMNLRECRVGGSRPNLFKAKISPVAAVAKPEWVEEASKADPDAEFWQVKFSSEETKVGNSVHLLVPRPLIPLLEEYLQYHRQHLIRGTDSEDLFPSEAGTRISRARMTIIVAELTLRHIGKRVTPHTFRHIVAYAWLDDHPEDYLTLSKILFHTNINTTLKCYGARFNESNGARGMEKWVESRKKKTV</sequence>
<dbReference type="GO" id="GO:0003677">
    <property type="term" value="F:DNA binding"/>
    <property type="evidence" value="ECO:0007669"/>
    <property type="project" value="InterPro"/>
</dbReference>
<dbReference type="Gene3D" id="1.10.443.10">
    <property type="entry name" value="Intergrase catalytic core"/>
    <property type="match status" value="1"/>
</dbReference>
<evidence type="ECO:0000313" key="4">
    <source>
        <dbReference type="Proteomes" id="UP000295210"/>
    </source>
</evidence>
<dbReference type="InterPro" id="IPR002104">
    <property type="entry name" value="Integrase_catalytic"/>
</dbReference>
<dbReference type="CDD" id="cd00397">
    <property type="entry name" value="DNA_BRE_C"/>
    <property type="match status" value="1"/>
</dbReference>
<dbReference type="SUPFAM" id="SSF56349">
    <property type="entry name" value="DNA breaking-rejoining enzymes"/>
    <property type="match status" value="1"/>
</dbReference>
<dbReference type="InterPro" id="IPR013762">
    <property type="entry name" value="Integrase-like_cat_sf"/>
</dbReference>
<dbReference type="GO" id="GO:0015074">
    <property type="term" value="P:DNA integration"/>
    <property type="evidence" value="ECO:0007669"/>
    <property type="project" value="InterPro"/>
</dbReference>
<gene>
    <name evidence="3" type="ORF">C7378_2440</name>
</gene>
<name>A0A4R1L441_9BACT</name>
<protein>
    <submittedName>
        <fullName evidence="3">Phage integrase family protein</fullName>
    </submittedName>
</protein>
<dbReference type="Proteomes" id="UP000295210">
    <property type="component" value="Unassembled WGS sequence"/>
</dbReference>
<keyword evidence="1" id="KW-0233">DNA recombination</keyword>
<dbReference type="EMBL" id="SMGK01000003">
    <property type="protein sequence ID" value="TCK72846.1"/>
    <property type="molecule type" value="Genomic_DNA"/>
</dbReference>
<proteinExistence type="predicted"/>
<evidence type="ECO:0000256" key="1">
    <source>
        <dbReference type="ARBA" id="ARBA00023172"/>
    </source>
</evidence>
<dbReference type="PROSITE" id="PS51898">
    <property type="entry name" value="TYR_RECOMBINASE"/>
    <property type="match status" value="1"/>
</dbReference>
<feature type="domain" description="Tyr recombinase" evidence="2">
    <location>
        <begin position="339"/>
        <end position="566"/>
    </location>
</feature>
<evidence type="ECO:0000313" key="3">
    <source>
        <dbReference type="EMBL" id="TCK72846.1"/>
    </source>
</evidence>
<dbReference type="InterPro" id="IPR011010">
    <property type="entry name" value="DNA_brk_join_enz"/>
</dbReference>
<dbReference type="AlphaFoldDB" id="A0A4R1L441"/>
<dbReference type="Pfam" id="PF00589">
    <property type="entry name" value="Phage_integrase"/>
    <property type="match status" value="1"/>
</dbReference>
<accession>A0A4R1L441</accession>